<feature type="transmembrane region" description="Helical" evidence="2">
    <location>
        <begin position="40"/>
        <end position="57"/>
    </location>
</feature>
<keyword evidence="2" id="KW-1133">Transmembrane helix</keyword>
<evidence type="ECO:0000259" key="4">
    <source>
        <dbReference type="Pfam" id="PF08525"/>
    </source>
</evidence>
<evidence type="ECO:0000256" key="1">
    <source>
        <dbReference type="SAM" id="MobiDB-lite"/>
    </source>
</evidence>
<dbReference type="GO" id="GO:0042834">
    <property type="term" value="F:peptidoglycan binding"/>
    <property type="evidence" value="ECO:0007669"/>
    <property type="project" value="InterPro"/>
</dbReference>
<dbReference type="Pfam" id="PF08525">
    <property type="entry name" value="OapA_N"/>
    <property type="match status" value="1"/>
</dbReference>
<dbReference type="InterPro" id="IPR007340">
    <property type="entry name" value="LysM_Opacity-associatedA"/>
</dbReference>
<feature type="domain" description="Opacity-associated protein A-like N-terminal" evidence="4">
    <location>
        <begin position="32"/>
        <end position="56"/>
    </location>
</feature>
<name>A0A379F7V6_PROVU</name>
<evidence type="ECO:0000313" key="5">
    <source>
        <dbReference type="EMBL" id="SUC15715.1"/>
    </source>
</evidence>
<dbReference type="OrthoDB" id="6398769at2"/>
<proteinExistence type="predicted"/>
<dbReference type="InterPro" id="IPR013731">
    <property type="entry name" value="OapA_N"/>
</dbReference>
<accession>A0A379F7V6</accession>
<feature type="region of interest" description="Disordered" evidence="1">
    <location>
        <begin position="59"/>
        <end position="137"/>
    </location>
</feature>
<keyword evidence="2" id="KW-0812">Transmembrane</keyword>
<reference evidence="5 6" key="1">
    <citation type="submission" date="2018-06" db="EMBL/GenBank/DDBJ databases">
        <authorList>
            <consortium name="Pathogen Informatics"/>
            <person name="Doyle S."/>
        </authorList>
    </citation>
    <scope>NUCLEOTIDE SEQUENCE [LARGE SCALE GENOMIC DNA]</scope>
    <source>
        <strain evidence="5 6">NCTC10376</strain>
    </source>
</reference>
<feature type="compositionally biased region" description="Polar residues" evidence="1">
    <location>
        <begin position="104"/>
        <end position="137"/>
    </location>
</feature>
<dbReference type="AlphaFoldDB" id="A0A379F7V6"/>
<keyword evidence="2" id="KW-0472">Membrane</keyword>
<gene>
    <name evidence="5" type="ORF">NCTC10376_01572</name>
</gene>
<dbReference type="RefSeq" id="WP_036939433.1">
    <property type="nucleotide sequence ID" value="NZ_CP195195.1"/>
</dbReference>
<evidence type="ECO:0000259" key="3">
    <source>
        <dbReference type="Pfam" id="PF04225"/>
    </source>
</evidence>
<feature type="compositionally biased region" description="Polar residues" evidence="1">
    <location>
        <begin position="80"/>
        <end position="97"/>
    </location>
</feature>
<evidence type="ECO:0000256" key="2">
    <source>
        <dbReference type="SAM" id="Phobius"/>
    </source>
</evidence>
<organism evidence="5 6">
    <name type="scientific">Proteus vulgaris</name>
    <dbReference type="NCBI Taxonomy" id="585"/>
    <lineage>
        <taxon>Bacteria</taxon>
        <taxon>Pseudomonadati</taxon>
        <taxon>Pseudomonadota</taxon>
        <taxon>Gammaproteobacteria</taxon>
        <taxon>Enterobacterales</taxon>
        <taxon>Morganellaceae</taxon>
        <taxon>Proteus</taxon>
    </lineage>
</organism>
<dbReference type="Pfam" id="PF04225">
    <property type="entry name" value="LysM_OapA"/>
    <property type="match status" value="1"/>
</dbReference>
<dbReference type="Gene3D" id="3.10.450.350">
    <property type="match status" value="1"/>
</dbReference>
<feature type="domain" description="Opacity-associated protein A LysM-like" evidence="3">
    <location>
        <begin position="137"/>
        <end position="221"/>
    </location>
</feature>
<dbReference type="Proteomes" id="UP000254331">
    <property type="component" value="Unassembled WGS sequence"/>
</dbReference>
<evidence type="ECO:0000313" key="6">
    <source>
        <dbReference type="Proteomes" id="UP000254331"/>
    </source>
</evidence>
<dbReference type="EMBL" id="UGTW01000001">
    <property type="protein sequence ID" value="SUC15715.1"/>
    <property type="molecule type" value="Genomic_DNA"/>
</dbReference>
<sequence>MVRASMATRNKKDVTAIHNTDSQINNEVNMGKFPGLHRRAILVIAVVLLVVFFWPTSENNGEPPQPSSSTQDLPVPIAPSVTNETPIYQAPTPQAQDSLDADQGTESPSEHSTANNIDENVDQTAQPQESASTSTQKWQTYTIKEGQTLAQLFRDNQLPVNDAFSMAKSEDQQKSLSQLRSGQAIRLQRSPQGDVSMLEVTNSAGTVITYTRLSDGSYYRTP</sequence>
<feature type="compositionally biased region" description="Polar residues" evidence="1">
    <location>
        <begin position="59"/>
        <end position="72"/>
    </location>
</feature>
<protein>
    <submittedName>
        <fullName evidence="5">Opacity-associated protein A LysM-like domain</fullName>
    </submittedName>
</protein>